<sequence>MSKTIKDKSDTLNKCCYLSAWIAIIVSLLIFFIISHPLVLRSADDWRYINYWRDNAIPMLGRGWNPARILPEVLMPLAGSFGIYFLYPLGISFTRAVSISLGLFLVIFICIYLRSFELMIKKLFDVTGSKLSIITGIFLVSHFWILRSSQSGNSHLFDGGDPNLYFYYIIPFLLNYSLVFILFAYRNNISSWNNHRKAVLFLALYFAVFSNLFSSIIIFVYAGFSFILATIRIIKKKEDFRRNICNRKVEIAVIIMWLYSLLAEANGGRAKSIKNTAQSIGVLERLFQSINNSLIHLSNMNKYYILFSIILLVCMTFFALKRKKAFKKMTQIWILFALNGICIYIYQVLLCSIVGPEYITRSSVAATYLICSVAVNAMIILCIVINVKESVVLLPILLMIISSMCNTSEPAYDSALSWKTLMRLDEYYISTIVEADQNGETEVIIHNPEWNSIQTNDSENLLRVYISSTLYKYRITNNHMNIEFD</sequence>
<feature type="transmembrane region" description="Helical" evidence="1">
    <location>
        <begin position="93"/>
        <end position="114"/>
    </location>
</feature>
<dbReference type="RefSeq" id="WP_110072058.1">
    <property type="nucleotide sequence ID" value="NZ_CM009896.1"/>
</dbReference>
<evidence type="ECO:0000313" key="2">
    <source>
        <dbReference type="EMBL" id="PWT26181.1"/>
    </source>
</evidence>
<keyword evidence="3" id="KW-1185">Reference proteome</keyword>
<dbReference type="Proteomes" id="UP000245488">
    <property type="component" value="Chromosome"/>
</dbReference>
<protein>
    <recommendedName>
        <fullName evidence="4">4-amino-4-deoxy-L-arabinose transferase</fullName>
    </recommendedName>
</protein>
<feature type="transmembrane region" description="Helical" evidence="1">
    <location>
        <begin position="303"/>
        <end position="320"/>
    </location>
</feature>
<feature type="transmembrane region" description="Helical" evidence="1">
    <location>
        <begin position="165"/>
        <end position="186"/>
    </location>
</feature>
<evidence type="ECO:0008006" key="4">
    <source>
        <dbReference type="Google" id="ProtNLM"/>
    </source>
</evidence>
<proteinExistence type="predicted"/>
<evidence type="ECO:0000256" key="1">
    <source>
        <dbReference type="SAM" id="Phobius"/>
    </source>
</evidence>
<feature type="transmembrane region" description="Helical" evidence="1">
    <location>
        <begin position="20"/>
        <end position="40"/>
    </location>
</feature>
<feature type="transmembrane region" description="Helical" evidence="1">
    <location>
        <begin position="126"/>
        <end position="145"/>
    </location>
</feature>
<feature type="transmembrane region" description="Helical" evidence="1">
    <location>
        <begin position="198"/>
        <end position="231"/>
    </location>
</feature>
<dbReference type="EMBL" id="NXNG01000001">
    <property type="protein sequence ID" value="PWT26181.1"/>
    <property type="molecule type" value="Genomic_DNA"/>
</dbReference>
<evidence type="ECO:0000313" key="3">
    <source>
        <dbReference type="Proteomes" id="UP000245488"/>
    </source>
</evidence>
<keyword evidence="1" id="KW-0812">Transmembrane</keyword>
<reference evidence="2 3" key="1">
    <citation type="submission" date="2017-09" db="EMBL/GenBank/DDBJ databases">
        <title>High-quality draft genome sequence of Butyrivibrio fibrisolvens INBov1, isolated from cow rumen.</title>
        <authorList>
            <person name="Rodriguez Hernaez J."/>
            <person name="Rivarola M."/>
            <person name="Paniego N."/>
            <person name="Cravero S."/>
            <person name="Ceron Cucchi M."/>
            <person name="Martinez M.C."/>
        </authorList>
    </citation>
    <scope>NUCLEOTIDE SEQUENCE [LARGE SCALE GENOMIC DNA]</scope>
    <source>
        <strain evidence="2 3">INBov1</strain>
    </source>
</reference>
<feature type="transmembrane region" description="Helical" evidence="1">
    <location>
        <begin position="367"/>
        <end position="387"/>
    </location>
</feature>
<feature type="transmembrane region" description="Helical" evidence="1">
    <location>
        <begin position="332"/>
        <end position="355"/>
    </location>
</feature>
<organism evidence="2 3">
    <name type="scientific">Butyrivibrio fibrisolvens</name>
    <dbReference type="NCBI Taxonomy" id="831"/>
    <lineage>
        <taxon>Bacteria</taxon>
        <taxon>Bacillati</taxon>
        <taxon>Bacillota</taxon>
        <taxon>Clostridia</taxon>
        <taxon>Lachnospirales</taxon>
        <taxon>Lachnospiraceae</taxon>
        <taxon>Butyrivibrio</taxon>
    </lineage>
</organism>
<comment type="caution">
    <text evidence="2">The sequence shown here is derived from an EMBL/GenBank/DDBJ whole genome shotgun (WGS) entry which is preliminary data.</text>
</comment>
<keyword evidence="1" id="KW-0472">Membrane</keyword>
<keyword evidence="1" id="KW-1133">Transmembrane helix</keyword>
<accession>A0A317FZ96</accession>
<gene>
    <name evidence="2" type="ORF">CPT75_03130</name>
</gene>
<name>A0A317FZ96_BUTFI</name>
<dbReference type="AlphaFoldDB" id="A0A317FZ96"/>